<evidence type="ECO:0000256" key="4">
    <source>
        <dbReference type="ARBA" id="ARBA00023027"/>
    </source>
</evidence>
<reference evidence="9 10" key="1">
    <citation type="journal article" date="2015" name="Stand. Genomic Sci.">
        <title>Genomic Encyclopedia of Bacterial and Archaeal Type Strains, Phase III: the genomes of soil and plant-associated and newly described type strains.</title>
        <authorList>
            <person name="Whitman W.B."/>
            <person name="Woyke T."/>
            <person name="Klenk H.P."/>
            <person name="Zhou Y."/>
            <person name="Lilburn T.G."/>
            <person name="Beck B.J."/>
            <person name="De Vos P."/>
            <person name="Vandamme P."/>
            <person name="Eisen J.A."/>
            <person name="Garrity G."/>
            <person name="Hugenholtz P."/>
            <person name="Kyrpides N.C."/>
        </authorList>
    </citation>
    <scope>NUCLEOTIDE SEQUENCE [LARGE SCALE GENOMIC DNA]</scope>
    <source>
        <strain evidence="9 10">AC4r</strain>
    </source>
</reference>
<name>A0A4Q7TIA4_9MICO</name>
<feature type="disulfide bond" description="Redox-active" evidence="6">
    <location>
        <begin position="44"/>
        <end position="49"/>
    </location>
</feature>
<dbReference type="Proteomes" id="UP000292408">
    <property type="component" value="Unassembled WGS sequence"/>
</dbReference>
<dbReference type="Pfam" id="PF02852">
    <property type="entry name" value="Pyr_redox_dim"/>
    <property type="match status" value="1"/>
</dbReference>
<dbReference type="RefSeq" id="WP_130283244.1">
    <property type="nucleotide sequence ID" value="NZ_SGXT01000016.1"/>
</dbReference>
<feature type="domain" description="Pyridine nucleotide-disulphide oxidoreductase dimerisation" evidence="7">
    <location>
        <begin position="362"/>
        <end position="468"/>
    </location>
</feature>
<comment type="similarity">
    <text evidence="1">Belongs to the class-I pyridine nucleotide-disulfide oxidoreductase family.</text>
</comment>
<feature type="binding site" evidence="5">
    <location>
        <position position="314"/>
    </location>
    <ligand>
        <name>FAD</name>
        <dbReference type="ChEBI" id="CHEBI:57692"/>
    </ligand>
</feature>
<feature type="binding site" evidence="5">
    <location>
        <begin position="147"/>
        <end position="149"/>
    </location>
    <ligand>
        <name>FAD</name>
        <dbReference type="ChEBI" id="CHEBI:57692"/>
    </ligand>
</feature>
<feature type="binding site" evidence="5">
    <location>
        <position position="271"/>
    </location>
    <ligand>
        <name>NAD(+)</name>
        <dbReference type="ChEBI" id="CHEBI:57540"/>
    </ligand>
</feature>
<organism evidence="9 10">
    <name type="scientific">Microcella alkaliphila</name>
    <dbReference type="NCBI Taxonomy" id="279828"/>
    <lineage>
        <taxon>Bacteria</taxon>
        <taxon>Bacillati</taxon>
        <taxon>Actinomycetota</taxon>
        <taxon>Actinomycetes</taxon>
        <taxon>Micrococcales</taxon>
        <taxon>Microbacteriaceae</taxon>
        <taxon>Microcella</taxon>
    </lineage>
</organism>
<evidence type="ECO:0000256" key="3">
    <source>
        <dbReference type="ARBA" id="ARBA00022827"/>
    </source>
</evidence>
<dbReference type="InterPro" id="IPR023753">
    <property type="entry name" value="FAD/NAD-binding_dom"/>
</dbReference>
<dbReference type="Gene3D" id="3.50.50.60">
    <property type="entry name" value="FAD/NAD(P)-binding domain"/>
    <property type="match status" value="2"/>
</dbReference>
<feature type="binding site" evidence="5">
    <location>
        <begin position="184"/>
        <end position="191"/>
    </location>
    <ligand>
        <name>NAD(+)</name>
        <dbReference type="ChEBI" id="CHEBI:57540"/>
    </ligand>
</feature>
<dbReference type="GO" id="GO:0004148">
    <property type="term" value="F:dihydrolipoyl dehydrogenase (NADH) activity"/>
    <property type="evidence" value="ECO:0007669"/>
    <property type="project" value="TreeGrafter"/>
</dbReference>
<evidence type="ECO:0000256" key="5">
    <source>
        <dbReference type="PIRSR" id="PIRSR000350-3"/>
    </source>
</evidence>
<dbReference type="PIRSF" id="PIRSF000350">
    <property type="entry name" value="Mercury_reductase_MerA"/>
    <property type="match status" value="1"/>
</dbReference>
<evidence type="ECO:0000313" key="10">
    <source>
        <dbReference type="Proteomes" id="UP000292408"/>
    </source>
</evidence>
<protein>
    <submittedName>
        <fullName evidence="9">Dihydrolipoamide dehydrogenase</fullName>
    </submittedName>
</protein>
<evidence type="ECO:0000313" key="9">
    <source>
        <dbReference type="EMBL" id="RZT59258.1"/>
    </source>
</evidence>
<dbReference type="InterPro" id="IPR050151">
    <property type="entry name" value="Class-I_Pyr_Nuc-Dis_Oxidored"/>
</dbReference>
<feature type="domain" description="FAD/NAD(P)-binding" evidence="8">
    <location>
        <begin position="7"/>
        <end position="324"/>
    </location>
</feature>
<comment type="caution">
    <text evidence="9">The sequence shown here is derived from an EMBL/GenBank/DDBJ whole genome shotgun (WGS) entry which is preliminary data.</text>
</comment>
<dbReference type="SUPFAM" id="SSF55424">
    <property type="entry name" value="FAD/NAD-linked reductases, dimerisation (C-terminal) domain"/>
    <property type="match status" value="1"/>
</dbReference>
<evidence type="ECO:0000256" key="6">
    <source>
        <dbReference type="PIRSR" id="PIRSR000350-4"/>
    </source>
</evidence>
<gene>
    <name evidence="9" type="ORF">EV140_1862</name>
</gene>
<keyword evidence="10" id="KW-1185">Reference proteome</keyword>
<proteinExistence type="inferred from homology"/>
<dbReference type="InterPro" id="IPR036188">
    <property type="entry name" value="FAD/NAD-bd_sf"/>
</dbReference>
<dbReference type="GO" id="GO:0050660">
    <property type="term" value="F:flavin adenine dinucleotide binding"/>
    <property type="evidence" value="ECO:0007669"/>
    <property type="project" value="TreeGrafter"/>
</dbReference>
<dbReference type="PANTHER" id="PTHR22912">
    <property type="entry name" value="DISULFIDE OXIDOREDUCTASE"/>
    <property type="match status" value="1"/>
</dbReference>
<dbReference type="PRINTS" id="PR00368">
    <property type="entry name" value="FADPNR"/>
</dbReference>
<feature type="binding site" evidence="5">
    <location>
        <position position="53"/>
    </location>
    <ligand>
        <name>FAD</name>
        <dbReference type="ChEBI" id="CHEBI:57692"/>
    </ligand>
</feature>
<dbReference type="InterPro" id="IPR001100">
    <property type="entry name" value="Pyr_nuc-diS_OxRdtase"/>
</dbReference>
<evidence type="ECO:0000259" key="7">
    <source>
        <dbReference type="Pfam" id="PF02852"/>
    </source>
</evidence>
<keyword evidence="3 5" id="KW-0274">FAD</keyword>
<dbReference type="EMBL" id="SGXT01000016">
    <property type="protein sequence ID" value="RZT59258.1"/>
    <property type="molecule type" value="Genomic_DNA"/>
</dbReference>
<dbReference type="InterPro" id="IPR004099">
    <property type="entry name" value="Pyr_nucl-diS_OxRdtase_dimer"/>
</dbReference>
<accession>A0A4Q7TIA4</accession>
<keyword evidence="4 5" id="KW-0520">NAD</keyword>
<dbReference type="AlphaFoldDB" id="A0A4Q7TIA4"/>
<evidence type="ECO:0000259" key="8">
    <source>
        <dbReference type="Pfam" id="PF07992"/>
    </source>
</evidence>
<comment type="cofactor">
    <cofactor evidence="5">
        <name>FAD</name>
        <dbReference type="ChEBI" id="CHEBI:57692"/>
    </cofactor>
    <text evidence="5">Binds 1 FAD per subunit.</text>
</comment>
<dbReference type="SUPFAM" id="SSF51905">
    <property type="entry name" value="FAD/NAD(P)-binding domain"/>
    <property type="match status" value="1"/>
</dbReference>
<dbReference type="OrthoDB" id="9800167at2"/>
<dbReference type="Gene3D" id="3.30.390.30">
    <property type="match status" value="1"/>
</dbReference>
<dbReference type="PANTHER" id="PTHR22912:SF151">
    <property type="entry name" value="DIHYDROLIPOYL DEHYDROGENASE, MITOCHONDRIAL"/>
    <property type="match status" value="1"/>
</dbReference>
<dbReference type="PRINTS" id="PR00411">
    <property type="entry name" value="PNDRDTASEI"/>
</dbReference>
<sequence>MSSDDQYDVIVIGAGAVGENLADRTVQGGLRTLLIEHELVGGECSYWACMPSKALLRSAAALNAARAVGGAAEAISGDRVDVAAVLARRDSFAAHWDDSGQVRWVEQAGIDLARGHARLDGARTVVITDAEGATRRVTARHAVAVCTGSGASIPPIEGLVEAEPWTSREVTSAKEVPGSLAIIGGGVVAVEMATAYTALGCSVTVIARGRLLAALEDFAGDAVAQRLQESGARVLTHTGTTRVERDATGRVRMSLAGCDTIEADEVVVATGRTPRTADVGVDTLGLDHLTPGDALPVDDTMLVTGTDWLYAAGDATMRAPLTHQGKYQARAAGDAISARAAGRPIDDAPWGTHVATADHRAVPQVCFSSPEVASVGLTADQAAEAGIPTRVVDYALGRVAGVSVHRDGAEGQARLVVDAERDVIVGFTVVGDEVAELLHAATVTIVGEVPIARLWHAVPAYPTASEVWLRLLEALGRPS</sequence>
<keyword evidence="2" id="KW-0285">Flavoprotein</keyword>
<dbReference type="InterPro" id="IPR016156">
    <property type="entry name" value="FAD/NAD-linked_Rdtase_dimer_sf"/>
</dbReference>
<dbReference type="Pfam" id="PF07992">
    <property type="entry name" value="Pyr_redox_2"/>
    <property type="match status" value="1"/>
</dbReference>
<dbReference type="GO" id="GO:0006103">
    <property type="term" value="P:2-oxoglutarate metabolic process"/>
    <property type="evidence" value="ECO:0007669"/>
    <property type="project" value="TreeGrafter"/>
</dbReference>
<evidence type="ECO:0000256" key="1">
    <source>
        <dbReference type="ARBA" id="ARBA00007532"/>
    </source>
</evidence>
<evidence type="ECO:0000256" key="2">
    <source>
        <dbReference type="ARBA" id="ARBA00022630"/>
    </source>
</evidence>
<keyword evidence="5" id="KW-0547">Nucleotide-binding</keyword>